<evidence type="ECO:0000256" key="6">
    <source>
        <dbReference type="SAM" id="MobiDB-lite"/>
    </source>
</evidence>
<dbReference type="Pfam" id="PF13426">
    <property type="entry name" value="PAS_9"/>
    <property type="match status" value="1"/>
</dbReference>
<evidence type="ECO:0000256" key="4">
    <source>
        <dbReference type="PROSITE-ProRule" id="PRU00110"/>
    </source>
</evidence>
<feature type="transmembrane region" description="Helical" evidence="7">
    <location>
        <begin position="34"/>
        <end position="54"/>
    </location>
</feature>
<dbReference type="Gene3D" id="3.40.50.2300">
    <property type="match status" value="2"/>
</dbReference>
<dbReference type="SUPFAM" id="SSF55785">
    <property type="entry name" value="PYP-like sensor domain (PAS domain)"/>
    <property type="match status" value="3"/>
</dbReference>
<dbReference type="CDD" id="cd16922">
    <property type="entry name" value="HATPase_EvgS-ArcB-TorS-like"/>
    <property type="match status" value="1"/>
</dbReference>
<dbReference type="FunFam" id="3.30.565.10:FF:000010">
    <property type="entry name" value="Sensor histidine kinase RcsC"/>
    <property type="match status" value="1"/>
</dbReference>
<dbReference type="Gene3D" id="1.20.120.160">
    <property type="entry name" value="HPT domain"/>
    <property type="match status" value="1"/>
</dbReference>
<dbReference type="InterPro" id="IPR001610">
    <property type="entry name" value="PAC"/>
</dbReference>
<dbReference type="SMART" id="SM00091">
    <property type="entry name" value="PAS"/>
    <property type="match status" value="3"/>
</dbReference>
<accession>A0A933SB28</accession>
<feature type="compositionally biased region" description="Basic and acidic residues" evidence="6">
    <location>
        <begin position="266"/>
        <end position="277"/>
    </location>
</feature>
<dbReference type="SMART" id="SM00388">
    <property type="entry name" value="HisKA"/>
    <property type="match status" value="1"/>
</dbReference>
<dbReference type="Gene3D" id="3.30.450.20">
    <property type="entry name" value="PAS domain"/>
    <property type="match status" value="3"/>
</dbReference>
<feature type="domain" description="Histidine kinase" evidence="8">
    <location>
        <begin position="491"/>
        <end position="712"/>
    </location>
</feature>
<dbReference type="PROSITE" id="PS50112">
    <property type="entry name" value="PAS"/>
    <property type="match status" value="3"/>
</dbReference>
<dbReference type="InterPro" id="IPR004358">
    <property type="entry name" value="Sig_transdc_His_kin-like_C"/>
</dbReference>
<evidence type="ECO:0000259" key="11">
    <source>
        <dbReference type="PROSITE" id="PS50113"/>
    </source>
</evidence>
<dbReference type="PROSITE" id="PS50109">
    <property type="entry name" value="HIS_KIN"/>
    <property type="match status" value="1"/>
</dbReference>
<dbReference type="CDD" id="cd00088">
    <property type="entry name" value="HPT"/>
    <property type="match status" value="1"/>
</dbReference>
<dbReference type="InterPro" id="IPR000700">
    <property type="entry name" value="PAS-assoc_C"/>
</dbReference>
<dbReference type="Proteomes" id="UP000696931">
    <property type="component" value="Unassembled WGS sequence"/>
</dbReference>
<dbReference type="SMART" id="SM00448">
    <property type="entry name" value="REC"/>
    <property type="match status" value="2"/>
</dbReference>
<evidence type="ECO:0000256" key="3">
    <source>
        <dbReference type="ARBA" id="ARBA00022553"/>
    </source>
</evidence>
<dbReference type="InterPro" id="IPR008207">
    <property type="entry name" value="Sig_transdc_His_kin_Hpt_dom"/>
</dbReference>
<keyword evidence="7" id="KW-0812">Transmembrane</keyword>
<feature type="region of interest" description="Disordered" evidence="6">
    <location>
        <begin position="260"/>
        <end position="284"/>
    </location>
</feature>
<feature type="domain" description="PAC" evidence="11">
    <location>
        <begin position="298"/>
        <end position="351"/>
    </location>
</feature>
<gene>
    <name evidence="13" type="ORF">HZA61_02930</name>
</gene>
<dbReference type="SMART" id="SM00086">
    <property type="entry name" value="PAC"/>
    <property type="match status" value="3"/>
</dbReference>
<dbReference type="InterPro" id="IPR003594">
    <property type="entry name" value="HATPase_dom"/>
</dbReference>
<evidence type="ECO:0000259" key="10">
    <source>
        <dbReference type="PROSITE" id="PS50112"/>
    </source>
</evidence>
<evidence type="ECO:0000259" key="9">
    <source>
        <dbReference type="PROSITE" id="PS50110"/>
    </source>
</evidence>
<feature type="domain" description="HPt" evidence="12">
    <location>
        <begin position="1040"/>
        <end position="1133"/>
    </location>
</feature>
<dbReference type="Pfam" id="PF00512">
    <property type="entry name" value="HisKA"/>
    <property type="match status" value="1"/>
</dbReference>
<feature type="domain" description="PAS" evidence="10">
    <location>
        <begin position="92"/>
        <end position="162"/>
    </location>
</feature>
<feature type="domain" description="Response regulatory" evidence="9">
    <location>
        <begin position="745"/>
        <end position="863"/>
    </location>
</feature>
<dbReference type="SUPFAM" id="SSF52172">
    <property type="entry name" value="CheY-like"/>
    <property type="match status" value="2"/>
</dbReference>
<dbReference type="InterPro" id="IPR000014">
    <property type="entry name" value="PAS"/>
</dbReference>
<dbReference type="CDD" id="cd00082">
    <property type="entry name" value="HisKA"/>
    <property type="match status" value="1"/>
</dbReference>
<dbReference type="InterPro" id="IPR003661">
    <property type="entry name" value="HisK_dim/P_dom"/>
</dbReference>
<dbReference type="PANTHER" id="PTHR45339:SF5">
    <property type="entry name" value="HISTIDINE KINASE"/>
    <property type="match status" value="1"/>
</dbReference>
<dbReference type="InterPro" id="IPR035965">
    <property type="entry name" value="PAS-like_dom_sf"/>
</dbReference>
<dbReference type="SMART" id="SM00073">
    <property type="entry name" value="HPT"/>
    <property type="match status" value="1"/>
</dbReference>
<dbReference type="PRINTS" id="PR00344">
    <property type="entry name" value="BCTRLSENSOR"/>
</dbReference>
<proteinExistence type="predicted"/>
<evidence type="ECO:0000259" key="12">
    <source>
        <dbReference type="PROSITE" id="PS50894"/>
    </source>
</evidence>
<dbReference type="Pfam" id="PF00072">
    <property type="entry name" value="Response_reg"/>
    <property type="match status" value="1"/>
</dbReference>
<feature type="modified residue" description="4-aspartylphosphate" evidence="5">
    <location>
        <position position="796"/>
    </location>
</feature>
<dbReference type="SUPFAM" id="SSF47384">
    <property type="entry name" value="Homodimeric domain of signal transducing histidine kinase"/>
    <property type="match status" value="1"/>
</dbReference>
<protein>
    <recommendedName>
        <fullName evidence="2">histidine kinase</fullName>
        <ecNumber evidence="2">2.7.13.3</ecNumber>
    </recommendedName>
</protein>
<evidence type="ECO:0000313" key="14">
    <source>
        <dbReference type="Proteomes" id="UP000696931"/>
    </source>
</evidence>
<dbReference type="GO" id="GO:0006355">
    <property type="term" value="P:regulation of DNA-templated transcription"/>
    <property type="evidence" value="ECO:0007669"/>
    <property type="project" value="InterPro"/>
</dbReference>
<keyword evidence="7" id="KW-1133">Transmembrane helix</keyword>
<name>A0A933SB28_UNCEI</name>
<dbReference type="InterPro" id="IPR001789">
    <property type="entry name" value="Sig_transdc_resp-reg_receiver"/>
</dbReference>
<dbReference type="InterPro" id="IPR013767">
    <property type="entry name" value="PAS_fold"/>
</dbReference>
<comment type="catalytic activity">
    <reaction evidence="1">
        <text>ATP + protein L-histidine = ADP + protein N-phospho-L-histidine.</text>
        <dbReference type="EC" id="2.7.13.3"/>
    </reaction>
</comment>
<dbReference type="GO" id="GO:0005524">
    <property type="term" value="F:ATP binding"/>
    <property type="evidence" value="ECO:0007669"/>
    <property type="project" value="UniProtKB-KW"/>
</dbReference>
<dbReference type="Pfam" id="PF02518">
    <property type="entry name" value="HATPase_c"/>
    <property type="match status" value="1"/>
</dbReference>
<feature type="domain" description="Response regulatory" evidence="9">
    <location>
        <begin position="889"/>
        <end position="1008"/>
    </location>
</feature>
<dbReference type="InterPro" id="IPR036890">
    <property type="entry name" value="HATPase_C_sf"/>
</dbReference>
<dbReference type="EC" id="2.7.13.3" evidence="2"/>
<evidence type="ECO:0000259" key="8">
    <source>
        <dbReference type="PROSITE" id="PS50109"/>
    </source>
</evidence>
<dbReference type="InterPro" id="IPR005467">
    <property type="entry name" value="His_kinase_dom"/>
</dbReference>
<dbReference type="InterPro" id="IPR036097">
    <property type="entry name" value="HisK_dim/P_sf"/>
</dbReference>
<dbReference type="PANTHER" id="PTHR45339">
    <property type="entry name" value="HYBRID SIGNAL TRANSDUCTION HISTIDINE KINASE J"/>
    <property type="match status" value="1"/>
</dbReference>
<evidence type="ECO:0000313" key="13">
    <source>
        <dbReference type="EMBL" id="MBI5168420.1"/>
    </source>
</evidence>
<dbReference type="EMBL" id="JACRIW010000022">
    <property type="protein sequence ID" value="MBI5168420.1"/>
    <property type="molecule type" value="Genomic_DNA"/>
</dbReference>
<evidence type="ECO:0000256" key="7">
    <source>
        <dbReference type="SAM" id="Phobius"/>
    </source>
</evidence>
<dbReference type="GO" id="GO:0000155">
    <property type="term" value="F:phosphorelay sensor kinase activity"/>
    <property type="evidence" value="ECO:0007669"/>
    <property type="project" value="InterPro"/>
</dbReference>
<dbReference type="Gene3D" id="1.10.287.130">
    <property type="match status" value="1"/>
</dbReference>
<dbReference type="NCBIfam" id="TIGR00229">
    <property type="entry name" value="sensory_box"/>
    <property type="match status" value="3"/>
</dbReference>
<feature type="modified residue" description="Phosphohistidine" evidence="4">
    <location>
        <position position="1079"/>
    </location>
</feature>
<feature type="domain" description="PAS" evidence="10">
    <location>
        <begin position="218"/>
        <end position="264"/>
    </location>
</feature>
<dbReference type="SUPFAM" id="SSF47226">
    <property type="entry name" value="Histidine-containing phosphotransfer domain, HPT domain"/>
    <property type="match status" value="1"/>
</dbReference>
<reference evidence="13" key="1">
    <citation type="submission" date="2020-07" db="EMBL/GenBank/DDBJ databases">
        <title>Huge and variable diversity of episymbiotic CPR bacteria and DPANN archaea in groundwater ecosystems.</title>
        <authorList>
            <person name="He C.Y."/>
            <person name="Keren R."/>
            <person name="Whittaker M."/>
            <person name="Farag I.F."/>
            <person name="Doudna J."/>
            <person name="Cate J.H.D."/>
            <person name="Banfield J.F."/>
        </authorList>
    </citation>
    <scope>NUCLEOTIDE SEQUENCE</scope>
    <source>
        <strain evidence="13">NC_groundwater_1813_Pr3_B-0.1um_71_17</strain>
    </source>
</reference>
<feature type="transmembrane region" description="Helical" evidence="7">
    <location>
        <begin position="60"/>
        <end position="81"/>
    </location>
</feature>
<dbReference type="SMART" id="SM00387">
    <property type="entry name" value="HATPase_c"/>
    <property type="match status" value="1"/>
</dbReference>
<dbReference type="CDD" id="cd00130">
    <property type="entry name" value="PAS"/>
    <property type="match status" value="3"/>
</dbReference>
<feature type="domain" description="PAS" evidence="10">
    <location>
        <begin position="348"/>
        <end position="395"/>
    </location>
</feature>
<dbReference type="PROSITE" id="PS50113">
    <property type="entry name" value="PAC"/>
    <property type="match status" value="2"/>
</dbReference>
<evidence type="ECO:0000256" key="2">
    <source>
        <dbReference type="ARBA" id="ARBA00012438"/>
    </source>
</evidence>
<keyword evidence="3 5" id="KW-0597">Phosphoprotein</keyword>
<sequence>MAWLHARTPATPDPFADYGSAGVRRPRPRTPASAVVVACAAAVLLLATFAQGWGGAAPRGLTLFTEFLLAGVAFAVWRIAVMARRLRRAEQRAERLALVAEHAVSAVLVADHDGRLLWANAALTQMTGWTAAQIVGRPVSEWLFGPGATELAERIREALRLGSVFRAEVPLRASDGRPFWGALEIVSVERMGAREGRCILTFHDVSAARASREALAASEARFRSALDAMAEGLLIQGSDGAIQMCNAAAERILGLPESQMAGRTSADPRWRATREDGTDFPGGEHPAMIALVTGRPVSGVIMGVHRPDGSHVWISIEANAIFKPGDERPVGVVTTFLDVTARRRSESEIRKLTQAIEQSPAACMILNASREIEYVNRCFEQITGWRSDEVLGRNLRLLASGHAPDAVHHDLWQAVSRGERWTGEVLQHRRDGEVFRARITAFPLEDSVQRTMHFVALFEDVTEEHRRSRELARAREEALAAARAKNEFLQHMSHELRTPMNGILGMTELLQQSELTPAQRADLDTLRTSADQLLTVISQLFDFTRLGDPAAHEARISFHLRQALAPVRDKLAGGAEARSLAWRFEVTPQAPDVFLGDPGGLRQVLLHLVDNALKFTNAGEVRVQVAAECTGGRRWRLRFEVHDTGIGIPRERQGSIFEAFEQADGSSTRKYGGLGLGLTLARLIVARMDGQLVVTSEPGKGSTFSFTVPLEQGEEDPQASRPCVPTVAPAADAAAPARSRLQGARIVLVDGGGVTRDQVVPALEHAGVRVDAVPGAEAAVALVRESGGGVSALVLDERGGGFDAFAVAKRLHEALDGMQPPTVLIAITGQRGDADRCRELGVTAYLTHPLGSADLGEALDRVLAAPAGPGGAHTLVTRHLLRESRRGVRVLLVEDNAVNRKVATRLLERTGFEVQVAEDGRAGLERFREGGWDVVLMDMQMPVMDGVTSARGIRAFEVEHGLARTPIVAVTAHTLDEDRDAARASGMDAFVTKPIQADDLLRAIRDCVGDAPADAAADASPPELREVIDWDEALERMDGDEAILGELLRLFLQDSGHMMERLEEARVSGDVKRIERAAHGLKGASATISARAVAPLAREVESLARDGKLVPALDRMQDLRLEMQRLRRALEALPEQGRKAA</sequence>
<dbReference type="SUPFAM" id="SSF55874">
    <property type="entry name" value="ATPase domain of HSP90 chaperone/DNA topoisomerase II/histidine kinase"/>
    <property type="match status" value="1"/>
</dbReference>
<evidence type="ECO:0000256" key="5">
    <source>
        <dbReference type="PROSITE-ProRule" id="PRU00169"/>
    </source>
</evidence>
<dbReference type="Gene3D" id="3.30.565.10">
    <property type="entry name" value="Histidine kinase-like ATPase, C-terminal domain"/>
    <property type="match status" value="1"/>
</dbReference>
<dbReference type="Pfam" id="PF01627">
    <property type="entry name" value="Hpt"/>
    <property type="match status" value="1"/>
</dbReference>
<evidence type="ECO:0000256" key="1">
    <source>
        <dbReference type="ARBA" id="ARBA00000085"/>
    </source>
</evidence>
<keyword evidence="7" id="KW-0472">Membrane</keyword>
<organism evidence="13 14">
    <name type="scientific">Eiseniibacteriota bacterium</name>
    <dbReference type="NCBI Taxonomy" id="2212470"/>
    <lineage>
        <taxon>Bacteria</taxon>
        <taxon>Candidatus Eiseniibacteriota</taxon>
    </lineage>
</organism>
<dbReference type="CDD" id="cd17546">
    <property type="entry name" value="REC_hyHK_CKI1_RcsC-like"/>
    <property type="match status" value="1"/>
</dbReference>
<dbReference type="PROSITE" id="PS50110">
    <property type="entry name" value="RESPONSE_REGULATORY"/>
    <property type="match status" value="2"/>
</dbReference>
<dbReference type="InterPro" id="IPR011006">
    <property type="entry name" value="CheY-like_superfamily"/>
</dbReference>
<dbReference type="GO" id="GO:0005886">
    <property type="term" value="C:plasma membrane"/>
    <property type="evidence" value="ECO:0007669"/>
    <property type="project" value="UniProtKB-SubCell"/>
</dbReference>
<dbReference type="AlphaFoldDB" id="A0A933SB28"/>
<dbReference type="InterPro" id="IPR036641">
    <property type="entry name" value="HPT_dom_sf"/>
</dbReference>
<dbReference type="PROSITE" id="PS50894">
    <property type="entry name" value="HPT"/>
    <property type="match status" value="1"/>
</dbReference>
<dbReference type="Pfam" id="PF00989">
    <property type="entry name" value="PAS"/>
    <property type="match status" value="2"/>
</dbReference>
<comment type="caution">
    <text evidence="13">The sequence shown here is derived from an EMBL/GenBank/DDBJ whole genome shotgun (WGS) entry which is preliminary data.</text>
</comment>
<feature type="modified residue" description="4-aspartylphosphate" evidence="5">
    <location>
        <position position="938"/>
    </location>
</feature>
<feature type="domain" description="PAC" evidence="11">
    <location>
        <begin position="421"/>
        <end position="473"/>
    </location>
</feature>